<dbReference type="EMBL" id="JACASF010000023">
    <property type="protein sequence ID" value="KAF6399859.1"/>
    <property type="molecule type" value="Genomic_DNA"/>
</dbReference>
<evidence type="ECO:0000313" key="1">
    <source>
        <dbReference type="EMBL" id="KAF6399859.1"/>
    </source>
</evidence>
<protein>
    <submittedName>
        <fullName evidence="1">Uncharacterized protein</fullName>
    </submittedName>
</protein>
<organism evidence="1 2">
    <name type="scientific">Molossus molossus</name>
    <name type="common">Pallas' mastiff bat</name>
    <name type="synonym">Vespertilio molossus</name>
    <dbReference type="NCBI Taxonomy" id="27622"/>
    <lineage>
        <taxon>Eukaryota</taxon>
        <taxon>Metazoa</taxon>
        <taxon>Chordata</taxon>
        <taxon>Craniata</taxon>
        <taxon>Vertebrata</taxon>
        <taxon>Euteleostomi</taxon>
        <taxon>Mammalia</taxon>
        <taxon>Eutheria</taxon>
        <taxon>Laurasiatheria</taxon>
        <taxon>Chiroptera</taxon>
        <taxon>Yangochiroptera</taxon>
        <taxon>Molossidae</taxon>
        <taxon>Molossus</taxon>
    </lineage>
</organism>
<name>A0A7J8BMX4_MOLMO</name>
<gene>
    <name evidence="1" type="ORF">HJG59_010128</name>
</gene>
<comment type="caution">
    <text evidence="1">The sequence shown here is derived from an EMBL/GenBank/DDBJ whole genome shotgun (WGS) entry which is preliminary data.</text>
</comment>
<evidence type="ECO:0000313" key="2">
    <source>
        <dbReference type="Proteomes" id="UP000550707"/>
    </source>
</evidence>
<reference evidence="1 2" key="1">
    <citation type="journal article" date="2020" name="Nature">
        <title>Six reference-quality genomes reveal evolution of bat adaptations.</title>
        <authorList>
            <person name="Jebb D."/>
            <person name="Huang Z."/>
            <person name="Pippel M."/>
            <person name="Hughes G.M."/>
            <person name="Lavrichenko K."/>
            <person name="Devanna P."/>
            <person name="Winkler S."/>
            <person name="Jermiin L.S."/>
            <person name="Skirmuntt E.C."/>
            <person name="Katzourakis A."/>
            <person name="Burkitt-Gray L."/>
            <person name="Ray D.A."/>
            <person name="Sullivan K.A.M."/>
            <person name="Roscito J.G."/>
            <person name="Kirilenko B.M."/>
            <person name="Davalos L.M."/>
            <person name="Corthals A.P."/>
            <person name="Power M.L."/>
            <person name="Jones G."/>
            <person name="Ransome R.D."/>
            <person name="Dechmann D.K.N."/>
            <person name="Locatelli A.G."/>
            <person name="Puechmaille S.J."/>
            <person name="Fedrigo O."/>
            <person name="Jarvis E.D."/>
            <person name="Hiller M."/>
            <person name="Vernes S.C."/>
            <person name="Myers E.W."/>
            <person name="Teeling E.C."/>
        </authorList>
    </citation>
    <scope>NUCLEOTIDE SEQUENCE [LARGE SCALE GENOMIC DNA]</scope>
    <source>
        <strain evidence="1">MMolMol1</strain>
        <tissue evidence="1">Muscle</tissue>
    </source>
</reference>
<proteinExistence type="predicted"/>
<accession>A0A7J8BMX4</accession>
<sequence length="158" mass="17961">MATYSHALRRPYSVSSVLNTKLSHQPYLVPTQRSNVECVFTVSRVVPDEQVEGAELIPQMSAPQMYLHSIHFFIVQFLLNQGRHQEWTVTSLSTWIHVQLLGYITLSGFFVLSTSSDICYEVRHLSCPDTPSALQAIHKHTDRHICGNVTCSYEVRVV</sequence>
<dbReference type="AlphaFoldDB" id="A0A7J8BMX4"/>
<dbReference type="InParanoid" id="A0A7J8BMX4"/>
<keyword evidence="2" id="KW-1185">Reference proteome</keyword>
<dbReference type="Proteomes" id="UP000550707">
    <property type="component" value="Unassembled WGS sequence"/>
</dbReference>